<feature type="chain" id="PRO_5013371491" evidence="12">
    <location>
        <begin position="25"/>
        <end position="371"/>
    </location>
</feature>
<dbReference type="GO" id="GO:0006811">
    <property type="term" value="P:monoatomic ion transport"/>
    <property type="evidence" value="ECO:0007669"/>
    <property type="project" value="UniProtKB-KW"/>
</dbReference>
<gene>
    <name evidence="14" type="ORF">SAMN05192560_1460</name>
</gene>
<dbReference type="InterPro" id="IPR011250">
    <property type="entry name" value="OMP/PagP_B-barrel"/>
</dbReference>
<dbReference type="Pfam" id="PF13505">
    <property type="entry name" value="OMP_b-brl"/>
    <property type="match status" value="1"/>
</dbReference>
<evidence type="ECO:0000256" key="2">
    <source>
        <dbReference type="ARBA" id="ARBA00022448"/>
    </source>
</evidence>
<dbReference type="InterPro" id="IPR050330">
    <property type="entry name" value="Bact_OuterMem_StrucFunc"/>
</dbReference>
<evidence type="ECO:0000256" key="7">
    <source>
        <dbReference type="ARBA" id="ARBA00023114"/>
    </source>
</evidence>
<dbReference type="SUPFAM" id="SSF103088">
    <property type="entry name" value="OmpA-like"/>
    <property type="match status" value="1"/>
</dbReference>
<dbReference type="PROSITE" id="PS01068">
    <property type="entry name" value="OMPA_1"/>
    <property type="match status" value="1"/>
</dbReference>
<dbReference type="AlphaFoldDB" id="A0A238ZRI8"/>
<dbReference type="OrthoDB" id="1149075at2"/>
<dbReference type="Gene3D" id="3.30.1330.60">
    <property type="entry name" value="OmpA-like domain"/>
    <property type="match status" value="1"/>
</dbReference>
<dbReference type="PANTHER" id="PTHR30329:SF21">
    <property type="entry name" value="LIPOPROTEIN YIAD-RELATED"/>
    <property type="match status" value="1"/>
</dbReference>
<keyword evidence="4" id="KW-0812">Transmembrane</keyword>
<dbReference type="InterPro" id="IPR006665">
    <property type="entry name" value="OmpA-like"/>
</dbReference>
<evidence type="ECO:0000313" key="15">
    <source>
        <dbReference type="Proteomes" id="UP000198305"/>
    </source>
</evidence>
<dbReference type="InterPro" id="IPR036737">
    <property type="entry name" value="OmpA-like_sf"/>
</dbReference>
<feature type="compositionally biased region" description="Pro residues" evidence="11">
    <location>
        <begin position="214"/>
        <end position="240"/>
    </location>
</feature>
<sequence length="371" mass="39942">MKKNLIGIAVAGAFAFAASTAAVADEVAYDGSWYALPGVNVMHADSKLETGSSRAGGFLKFGKEISEHWDVQVGLGHNRSYDDFDGAEGKYRQTTFGVDALYFFSREKFRPFLLAGVGAARNDIDYKTTVVSGAGPVGTQIGDKKTSWMANVGLGAQYLFNENFGLQADLRHVWSRAEYMGSDAQFDTHTVGNTYLNLGAIFRFGGAKPAPVVEPTPEPVVAPEPAPEPAPAPAPEPVGPAEPAFEKVTLSSEVLFGFDKDNLKEEGKAALNADVVEKMKAHPEVELVLITGHTDRIGNDAYNQQLSERRANTVKKYLVAQGIEESRLHAVGKGESEPVAECAGVRGKKAIECLQPNRRVVVEIEVQRAGN</sequence>
<dbReference type="GO" id="GO:0009279">
    <property type="term" value="C:cell outer membrane"/>
    <property type="evidence" value="ECO:0007669"/>
    <property type="project" value="UniProtKB-SubCell"/>
</dbReference>
<evidence type="ECO:0000256" key="5">
    <source>
        <dbReference type="ARBA" id="ARBA00022729"/>
    </source>
</evidence>
<dbReference type="RefSeq" id="WP_089375553.1">
    <property type="nucleotide sequence ID" value="NZ_FZOA01000005.1"/>
</dbReference>
<keyword evidence="9" id="KW-0998">Cell outer membrane</keyword>
<evidence type="ECO:0000256" key="11">
    <source>
        <dbReference type="SAM" id="MobiDB-lite"/>
    </source>
</evidence>
<dbReference type="EMBL" id="FZOA01000005">
    <property type="protein sequence ID" value="SNR85762.1"/>
    <property type="molecule type" value="Genomic_DNA"/>
</dbReference>
<evidence type="ECO:0000256" key="12">
    <source>
        <dbReference type="SAM" id="SignalP"/>
    </source>
</evidence>
<evidence type="ECO:0000256" key="6">
    <source>
        <dbReference type="ARBA" id="ARBA00023065"/>
    </source>
</evidence>
<evidence type="ECO:0000256" key="1">
    <source>
        <dbReference type="ARBA" id="ARBA00004571"/>
    </source>
</evidence>
<comment type="subcellular location">
    <subcellularLocation>
        <location evidence="1">Cell outer membrane</location>
        <topology evidence="1">Multi-pass membrane protein</topology>
    </subcellularLocation>
</comment>
<keyword evidence="6" id="KW-0406">Ion transport</keyword>
<accession>A0A238ZRI8</accession>
<keyword evidence="2" id="KW-0813">Transport</keyword>
<dbReference type="GO" id="GO:0015288">
    <property type="term" value="F:porin activity"/>
    <property type="evidence" value="ECO:0007669"/>
    <property type="project" value="UniProtKB-KW"/>
</dbReference>
<reference evidence="15" key="1">
    <citation type="submission" date="2017-06" db="EMBL/GenBank/DDBJ databases">
        <authorList>
            <person name="Varghese N."/>
            <person name="Submissions S."/>
        </authorList>
    </citation>
    <scope>NUCLEOTIDE SEQUENCE [LARGE SCALE GENOMIC DNA]</scope>
    <source>
        <strain evidence="15">Ca-68</strain>
    </source>
</reference>
<dbReference type="SUPFAM" id="SSF56925">
    <property type="entry name" value="OMPA-like"/>
    <property type="match status" value="1"/>
</dbReference>
<evidence type="ECO:0000256" key="9">
    <source>
        <dbReference type="ARBA" id="ARBA00023237"/>
    </source>
</evidence>
<evidence type="ECO:0000256" key="10">
    <source>
        <dbReference type="PROSITE-ProRule" id="PRU00473"/>
    </source>
</evidence>
<keyword evidence="3" id="KW-1134">Transmembrane beta strand</keyword>
<dbReference type="GO" id="GO:0046930">
    <property type="term" value="C:pore complex"/>
    <property type="evidence" value="ECO:0007669"/>
    <property type="project" value="UniProtKB-KW"/>
</dbReference>
<dbReference type="Pfam" id="PF00691">
    <property type="entry name" value="OmpA"/>
    <property type="match status" value="1"/>
</dbReference>
<dbReference type="CDD" id="cd07185">
    <property type="entry name" value="OmpA_C-like"/>
    <property type="match status" value="1"/>
</dbReference>
<dbReference type="InterPro" id="IPR006690">
    <property type="entry name" value="OMPA-like_CS"/>
</dbReference>
<dbReference type="PRINTS" id="PR01021">
    <property type="entry name" value="OMPADOMAIN"/>
</dbReference>
<organism evidence="14 15">
    <name type="scientific">Methylobacillus rhizosphaerae</name>
    <dbReference type="NCBI Taxonomy" id="551994"/>
    <lineage>
        <taxon>Bacteria</taxon>
        <taxon>Pseudomonadati</taxon>
        <taxon>Pseudomonadota</taxon>
        <taxon>Betaproteobacteria</taxon>
        <taxon>Nitrosomonadales</taxon>
        <taxon>Methylophilaceae</taxon>
        <taxon>Methylobacillus</taxon>
    </lineage>
</organism>
<dbReference type="PRINTS" id="PR01023">
    <property type="entry name" value="NAFLGMOTY"/>
</dbReference>
<evidence type="ECO:0000313" key="14">
    <source>
        <dbReference type="EMBL" id="SNR85762.1"/>
    </source>
</evidence>
<feature type="domain" description="OmpA-like" evidence="13">
    <location>
        <begin position="243"/>
        <end position="368"/>
    </location>
</feature>
<feature type="signal peptide" evidence="12">
    <location>
        <begin position="1"/>
        <end position="24"/>
    </location>
</feature>
<evidence type="ECO:0000256" key="3">
    <source>
        <dbReference type="ARBA" id="ARBA00022452"/>
    </source>
</evidence>
<dbReference type="PANTHER" id="PTHR30329">
    <property type="entry name" value="STATOR ELEMENT OF FLAGELLAR MOTOR COMPLEX"/>
    <property type="match status" value="1"/>
</dbReference>
<protein>
    <submittedName>
        <fullName evidence="14">OmpA-OmpF porin, OOP family</fullName>
    </submittedName>
</protein>
<dbReference type="PROSITE" id="PS51123">
    <property type="entry name" value="OMPA_2"/>
    <property type="match status" value="1"/>
</dbReference>
<keyword evidence="8 10" id="KW-0472">Membrane</keyword>
<dbReference type="InterPro" id="IPR006664">
    <property type="entry name" value="OMP_bac"/>
</dbReference>
<name>A0A238ZRI8_9PROT</name>
<keyword evidence="7" id="KW-0626">Porin</keyword>
<dbReference type="Proteomes" id="UP000198305">
    <property type="component" value="Unassembled WGS sequence"/>
</dbReference>
<evidence type="ECO:0000259" key="13">
    <source>
        <dbReference type="PROSITE" id="PS51123"/>
    </source>
</evidence>
<dbReference type="InterPro" id="IPR027385">
    <property type="entry name" value="Beta-barrel_OMP"/>
</dbReference>
<keyword evidence="5 12" id="KW-0732">Signal</keyword>
<dbReference type="Gene3D" id="2.40.160.20">
    <property type="match status" value="1"/>
</dbReference>
<keyword evidence="15" id="KW-1185">Reference proteome</keyword>
<proteinExistence type="predicted"/>
<evidence type="ECO:0000256" key="8">
    <source>
        <dbReference type="ARBA" id="ARBA00023136"/>
    </source>
</evidence>
<evidence type="ECO:0000256" key="4">
    <source>
        <dbReference type="ARBA" id="ARBA00022692"/>
    </source>
</evidence>
<feature type="region of interest" description="Disordered" evidence="11">
    <location>
        <begin position="214"/>
        <end position="242"/>
    </location>
</feature>